<feature type="coiled-coil region" evidence="1">
    <location>
        <begin position="78"/>
        <end position="126"/>
    </location>
</feature>
<feature type="transmembrane region" description="Helical" evidence="2">
    <location>
        <begin position="12"/>
        <end position="31"/>
    </location>
</feature>
<keyword evidence="4" id="KW-1185">Reference proteome</keyword>
<evidence type="ECO:0000256" key="1">
    <source>
        <dbReference type="SAM" id="Coils"/>
    </source>
</evidence>
<dbReference type="AlphaFoldDB" id="A0A285T2P7"/>
<proteinExistence type="predicted"/>
<evidence type="ECO:0000313" key="3">
    <source>
        <dbReference type="EMBL" id="SOC15314.1"/>
    </source>
</evidence>
<protein>
    <submittedName>
        <fullName evidence="3">Uncharacterized protein</fullName>
    </submittedName>
</protein>
<keyword evidence="2" id="KW-0472">Membrane</keyword>
<name>A0A285T2P7_9BACL</name>
<organism evidence="3 4">
    <name type="scientific">Ureibacillus xyleni</name>
    <dbReference type="NCBI Taxonomy" id="614648"/>
    <lineage>
        <taxon>Bacteria</taxon>
        <taxon>Bacillati</taxon>
        <taxon>Bacillota</taxon>
        <taxon>Bacilli</taxon>
        <taxon>Bacillales</taxon>
        <taxon>Caryophanaceae</taxon>
        <taxon>Ureibacillus</taxon>
    </lineage>
</organism>
<evidence type="ECO:0000256" key="2">
    <source>
        <dbReference type="SAM" id="Phobius"/>
    </source>
</evidence>
<evidence type="ECO:0000313" key="4">
    <source>
        <dbReference type="Proteomes" id="UP000219636"/>
    </source>
</evidence>
<keyword evidence="1" id="KW-0175">Coiled coil</keyword>
<dbReference type="EMBL" id="OBMQ01000008">
    <property type="protein sequence ID" value="SOC15314.1"/>
    <property type="molecule type" value="Genomic_DNA"/>
</dbReference>
<keyword evidence="2" id="KW-0812">Transmembrane</keyword>
<sequence length="187" mass="22177">MERKNMMIKKIVIYGLLLITTLSTYLSYHLYKENQYFKIGMGAEYHATVVKTLNRINENDISFWVETLKSEEDGDVLLERYIDNLNELVKGYDRMNANVGIIGIQIKHLTEHYRELESNLDEGKDIEIYKEEISMNIKFIRDVLTQVQSDLGHDKSEILWYTELSNDETKTANYIWKEFKNFEKESK</sequence>
<reference evidence="4" key="1">
    <citation type="submission" date="2017-08" db="EMBL/GenBank/DDBJ databases">
        <authorList>
            <person name="Varghese N."/>
            <person name="Submissions S."/>
        </authorList>
    </citation>
    <scope>NUCLEOTIDE SEQUENCE [LARGE SCALE GENOMIC DNA]</scope>
    <source>
        <strain evidence="4">JC22</strain>
    </source>
</reference>
<gene>
    <name evidence="3" type="ORF">SAMN05880501_10870</name>
</gene>
<keyword evidence="2" id="KW-1133">Transmembrane helix</keyword>
<dbReference type="RefSeq" id="WP_097074008.1">
    <property type="nucleotide sequence ID" value="NZ_OBMQ01000008.1"/>
</dbReference>
<dbReference type="Proteomes" id="UP000219636">
    <property type="component" value="Unassembled WGS sequence"/>
</dbReference>
<accession>A0A285T2P7</accession>